<dbReference type="OrthoDB" id="3643156at2759"/>
<evidence type="ECO:0000313" key="1">
    <source>
        <dbReference type="EMBL" id="KAF2436239.1"/>
    </source>
</evidence>
<comment type="caution">
    <text evidence="1">The sequence shown here is derived from an EMBL/GenBank/DDBJ whole genome shotgun (WGS) entry which is preliminary data.</text>
</comment>
<dbReference type="Proteomes" id="UP000800235">
    <property type="component" value="Unassembled WGS sequence"/>
</dbReference>
<keyword evidence="2" id="KW-1185">Reference proteome</keyword>
<proteinExistence type="predicted"/>
<dbReference type="AlphaFoldDB" id="A0A9P4P117"/>
<gene>
    <name evidence="1" type="ORF">EJ08DRAFT_232108</name>
</gene>
<sequence>MLQPLKDMVEMELGYQITHALASFPYLTALYPEDIWDAFEYVGLIFQKYIPWDVAVPDYAANYASQGYFLCKDYKNKTQCLEEQQDLNVPETGEFSTFNFHLSDTALMLNVPIMRSPYDYNMYLDRRFENFDLGMRARSLRGEEGYWTAVAAMIEQSSEVSKLQWDTCIMYKVFVTGEGAKEERFRDMVRMICEPKGLDVEFFTHIPLYLQLRNHLLIEGASASSAS</sequence>
<accession>A0A9P4P117</accession>
<evidence type="ECO:0000313" key="2">
    <source>
        <dbReference type="Proteomes" id="UP000800235"/>
    </source>
</evidence>
<reference evidence="1" key="1">
    <citation type="journal article" date="2020" name="Stud. Mycol.">
        <title>101 Dothideomycetes genomes: a test case for predicting lifestyles and emergence of pathogens.</title>
        <authorList>
            <person name="Haridas S."/>
            <person name="Albert R."/>
            <person name="Binder M."/>
            <person name="Bloem J."/>
            <person name="Labutti K."/>
            <person name="Salamov A."/>
            <person name="Andreopoulos B."/>
            <person name="Baker S."/>
            <person name="Barry K."/>
            <person name="Bills G."/>
            <person name="Bluhm B."/>
            <person name="Cannon C."/>
            <person name="Castanera R."/>
            <person name="Culley D."/>
            <person name="Daum C."/>
            <person name="Ezra D."/>
            <person name="Gonzalez J."/>
            <person name="Henrissat B."/>
            <person name="Kuo A."/>
            <person name="Liang C."/>
            <person name="Lipzen A."/>
            <person name="Lutzoni F."/>
            <person name="Magnuson J."/>
            <person name="Mondo S."/>
            <person name="Nolan M."/>
            <person name="Ohm R."/>
            <person name="Pangilinan J."/>
            <person name="Park H.-J."/>
            <person name="Ramirez L."/>
            <person name="Alfaro M."/>
            <person name="Sun H."/>
            <person name="Tritt A."/>
            <person name="Yoshinaga Y."/>
            <person name="Zwiers L.-H."/>
            <person name="Turgeon B."/>
            <person name="Goodwin S."/>
            <person name="Spatafora J."/>
            <person name="Crous P."/>
            <person name="Grigoriev I."/>
        </authorList>
    </citation>
    <scope>NUCLEOTIDE SEQUENCE</scope>
    <source>
        <strain evidence="1">CBS 130266</strain>
    </source>
</reference>
<protein>
    <submittedName>
        <fullName evidence="1">Uncharacterized protein</fullName>
    </submittedName>
</protein>
<organism evidence="1 2">
    <name type="scientific">Tothia fuscella</name>
    <dbReference type="NCBI Taxonomy" id="1048955"/>
    <lineage>
        <taxon>Eukaryota</taxon>
        <taxon>Fungi</taxon>
        <taxon>Dikarya</taxon>
        <taxon>Ascomycota</taxon>
        <taxon>Pezizomycotina</taxon>
        <taxon>Dothideomycetes</taxon>
        <taxon>Pleosporomycetidae</taxon>
        <taxon>Venturiales</taxon>
        <taxon>Cylindrosympodiaceae</taxon>
        <taxon>Tothia</taxon>
    </lineage>
</organism>
<dbReference type="EMBL" id="MU007011">
    <property type="protein sequence ID" value="KAF2436239.1"/>
    <property type="molecule type" value="Genomic_DNA"/>
</dbReference>
<name>A0A9P4P117_9PEZI</name>